<dbReference type="Gene3D" id="1.10.10.1940">
    <property type="match status" value="1"/>
</dbReference>
<evidence type="ECO:0000313" key="6">
    <source>
        <dbReference type="WormBase" id="K08D10.13"/>
    </source>
</evidence>
<dbReference type="CTD" id="13192837"/>
<feature type="domain" description="ShKT" evidence="3">
    <location>
        <begin position="39"/>
        <end position="75"/>
    </location>
</feature>
<evidence type="ECO:0000256" key="2">
    <source>
        <dbReference type="SAM" id="SignalP"/>
    </source>
</evidence>
<dbReference type="SMR" id="D5MCN7"/>
<dbReference type="KEGG" id="cel:CELE_K08D10.13"/>
<dbReference type="PROSITE" id="PS51670">
    <property type="entry name" value="SHKT"/>
    <property type="match status" value="1"/>
</dbReference>
<gene>
    <name evidence="4" type="ORF">CELE_K08D10.13</name>
    <name evidence="4 6" type="ORF">K08D10.13</name>
</gene>
<evidence type="ECO:0000313" key="4">
    <source>
        <dbReference type="EMBL" id="CCD72723.1"/>
    </source>
</evidence>
<name>D5MCN7_CAEEL</name>
<keyword evidence="5" id="KW-1185">Reference proteome</keyword>
<reference evidence="4 5" key="1">
    <citation type="journal article" date="1998" name="Science">
        <title>Genome sequence of the nematode C. elegans: a platform for investigating biology.</title>
        <authorList>
            <consortium name="The C. elegans sequencing consortium"/>
            <person name="Sulson J.E."/>
            <person name="Waterston R."/>
        </authorList>
    </citation>
    <scope>NUCLEOTIDE SEQUENCE [LARGE SCALE GENOMIC DNA]</scope>
    <source>
        <strain evidence="4 5">Bristol N2</strain>
    </source>
</reference>
<dbReference type="SMART" id="SM00254">
    <property type="entry name" value="ShKT"/>
    <property type="match status" value="1"/>
</dbReference>
<proteinExistence type="predicted"/>
<dbReference type="GeneID" id="13192837"/>
<evidence type="ECO:0000256" key="1">
    <source>
        <dbReference type="PROSITE-ProRule" id="PRU01005"/>
    </source>
</evidence>
<dbReference type="RefSeq" id="NP_001255258.1">
    <property type="nucleotide sequence ID" value="NM_001268329.1"/>
</dbReference>
<organism evidence="4 5">
    <name type="scientific">Caenorhabditis elegans</name>
    <dbReference type="NCBI Taxonomy" id="6239"/>
    <lineage>
        <taxon>Eukaryota</taxon>
        <taxon>Metazoa</taxon>
        <taxon>Ecdysozoa</taxon>
        <taxon>Nematoda</taxon>
        <taxon>Chromadorea</taxon>
        <taxon>Rhabditida</taxon>
        <taxon>Rhabditina</taxon>
        <taxon>Rhabditomorpha</taxon>
        <taxon>Rhabditoidea</taxon>
        <taxon>Rhabditidae</taxon>
        <taxon>Peloderinae</taxon>
        <taxon>Caenorhabditis</taxon>
    </lineage>
</organism>
<sequence>MRFFLIITALYVLFGTNFAMSIPNFHPNEFESAQTTPSCHDNIDCHLWAGRGFCADPRITKEQKKEYCAKTCGLC</sequence>
<dbReference type="AlphaFoldDB" id="D5MCN7"/>
<comment type="caution">
    <text evidence="1">Lacks conserved residue(s) required for the propagation of feature annotation.</text>
</comment>
<feature type="chain" id="PRO_5003074500" evidence="2">
    <location>
        <begin position="20"/>
        <end position="75"/>
    </location>
</feature>
<dbReference type="Pfam" id="PF01549">
    <property type="entry name" value="ShK"/>
    <property type="match status" value="1"/>
</dbReference>
<dbReference type="AGR" id="WB:WBGene00195048"/>
<dbReference type="Bgee" id="WBGene00195048">
    <property type="expression patterns" value="Expressed in embryo and 3 other cell types or tissues"/>
</dbReference>
<protein>
    <submittedName>
        <fullName evidence="4">ShKT domain-containing protein</fullName>
    </submittedName>
</protein>
<evidence type="ECO:0000259" key="3">
    <source>
        <dbReference type="PROSITE" id="PS51670"/>
    </source>
</evidence>
<dbReference type="InParanoid" id="D5MCN7"/>
<dbReference type="WormBase" id="K08D10.13">
    <property type="protein sequence ID" value="CE44799"/>
    <property type="gene ID" value="WBGene00195048"/>
</dbReference>
<dbReference type="PhylomeDB" id="D5MCN7"/>
<dbReference type="InterPro" id="IPR003582">
    <property type="entry name" value="ShKT_dom"/>
</dbReference>
<keyword evidence="2" id="KW-0732">Signal</keyword>
<dbReference type="EMBL" id="BX284604">
    <property type="protein sequence ID" value="CCD72723.1"/>
    <property type="molecule type" value="Genomic_DNA"/>
</dbReference>
<dbReference type="Proteomes" id="UP000001940">
    <property type="component" value="Chromosome IV"/>
</dbReference>
<feature type="signal peptide" evidence="2">
    <location>
        <begin position="1"/>
        <end position="19"/>
    </location>
</feature>
<dbReference type="PaxDb" id="6239-K08D10.13"/>
<dbReference type="OrthoDB" id="5825018at2759"/>
<dbReference type="HOGENOM" id="CLU_2673358_0_0_1"/>
<accession>D5MCN7</accession>
<evidence type="ECO:0000313" key="5">
    <source>
        <dbReference type="Proteomes" id="UP000001940"/>
    </source>
</evidence>